<feature type="region of interest" description="Disordered" evidence="1">
    <location>
        <begin position="99"/>
        <end position="127"/>
    </location>
</feature>
<reference evidence="3" key="1">
    <citation type="journal article" date="2019" name="Int. J. Syst. Evol. Microbiol.">
        <title>The Global Catalogue of Microorganisms (GCM) 10K type strain sequencing project: providing services to taxonomists for standard genome sequencing and annotation.</title>
        <authorList>
            <consortium name="The Broad Institute Genomics Platform"/>
            <consortium name="The Broad Institute Genome Sequencing Center for Infectious Disease"/>
            <person name="Wu L."/>
            <person name="Ma J."/>
        </authorList>
    </citation>
    <scope>NUCLEOTIDE SEQUENCE [LARGE SCALE GENOMIC DNA]</scope>
    <source>
        <strain evidence="3">JCM 19635</strain>
    </source>
</reference>
<dbReference type="EMBL" id="JBHTEK010000001">
    <property type="protein sequence ID" value="MFC7666940.1"/>
    <property type="molecule type" value="Genomic_DNA"/>
</dbReference>
<dbReference type="Proteomes" id="UP001596513">
    <property type="component" value="Unassembled WGS sequence"/>
</dbReference>
<comment type="caution">
    <text evidence="2">The sequence shown here is derived from an EMBL/GenBank/DDBJ whole genome shotgun (WGS) entry which is preliminary data.</text>
</comment>
<evidence type="ECO:0000256" key="1">
    <source>
        <dbReference type="SAM" id="MobiDB-lite"/>
    </source>
</evidence>
<evidence type="ECO:0000313" key="2">
    <source>
        <dbReference type="EMBL" id="MFC7666940.1"/>
    </source>
</evidence>
<proteinExistence type="predicted"/>
<name>A0ABW2U390_9BACT</name>
<protein>
    <submittedName>
        <fullName evidence="2">Uncharacterized protein</fullName>
    </submittedName>
</protein>
<evidence type="ECO:0000313" key="3">
    <source>
        <dbReference type="Proteomes" id="UP001596513"/>
    </source>
</evidence>
<organism evidence="2 3">
    <name type="scientific">Hymenobacter humi</name>
    <dbReference type="NCBI Taxonomy" id="1411620"/>
    <lineage>
        <taxon>Bacteria</taxon>
        <taxon>Pseudomonadati</taxon>
        <taxon>Bacteroidota</taxon>
        <taxon>Cytophagia</taxon>
        <taxon>Cytophagales</taxon>
        <taxon>Hymenobacteraceae</taxon>
        <taxon>Hymenobacter</taxon>
    </lineage>
</organism>
<keyword evidence="3" id="KW-1185">Reference proteome</keyword>
<dbReference type="RefSeq" id="WP_380201070.1">
    <property type="nucleotide sequence ID" value="NZ_JBHTEK010000001.1"/>
</dbReference>
<accession>A0ABW2U390</accession>
<sequence length="127" mass="13509">MGHRILGYPVGRLQPDATDEAAVTALVARARQRGFRLLYWSAAPTDAPAAATAQALGAHLADHKVTFAMPVPAGPSTLPPGVAPTTELTPRCSRWHCRPATSPATRRTPALRPMYTNGCTRAGLKTR</sequence>
<gene>
    <name evidence="2" type="ORF">ACFQT0_05540</name>
</gene>